<keyword evidence="1" id="KW-0285">Flavoprotein</keyword>
<reference evidence="3" key="1">
    <citation type="submission" date="2020-07" db="EMBL/GenBank/DDBJ databases">
        <title>Vallitalea pronyensis genome.</title>
        <authorList>
            <person name="Postec A."/>
        </authorList>
    </citation>
    <scope>NUCLEOTIDE SEQUENCE</scope>
    <source>
        <strain evidence="3">FatNI3</strain>
    </source>
</reference>
<dbReference type="KEGG" id="vpy:HZI73_03080"/>
<evidence type="ECO:0000256" key="1">
    <source>
        <dbReference type="ARBA" id="ARBA00022630"/>
    </source>
</evidence>
<keyword evidence="2" id="KW-0288">FMN</keyword>
<dbReference type="SUPFAM" id="SSF52218">
    <property type="entry name" value="Flavoproteins"/>
    <property type="match status" value="1"/>
</dbReference>
<organism evidence="3 4">
    <name type="scientific">Vallitalea pronyensis</name>
    <dbReference type="NCBI Taxonomy" id="1348613"/>
    <lineage>
        <taxon>Bacteria</taxon>
        <taxon>Bacillati</taxon>
        <taxon>Bacillota</taxon>
        <taxon>Clostridia</taxon>
        <taxon>Lachnospirales</taxon>
        <taxon>Vallitaleaceae</taxon>
        <taxon>Vallitalea</taxon>
    </lineage>
</organism>
<gene>
    <name evidence="3" type="ORF">HZI73_03080</name>
</gene>
<dbReference type="Gene3D" id="3.40.50.360">
    <property type="match status" value="1"/>
</dbReference>
<dbReference type="PANTHER" id="PTHR43278">
    <property type="entry name" value="NAD(P)H-DEPENDENT FMN-CONTAINING OXIDOREDUCTASE YWQN-RELATED"/>
    <property type="match status" value="1"/>
</dbReference>
<dbReference type="Proteomes" id="UP000683246">
    <property type="component" value="Chromosome"/>
</dbReference>
<dbReference type="InterPro" id="IPR029039">
    <property type="entry name" value="Flavoprotein-like_sf"/>
</dbReference>
<sequence>MKQTVVIREMEACHMDCSYTLDLIHHEVKYCQGCWNCWLKTPGRCVYKDLDTFYNRYVAADEVVILAKVVKGFVSANMKSLFDRMIPLFLPYVDVSTGESRHIPRYPKYPDIKFYYEGSFITDEGKQVFEAYIYRTFDQFASKQITVKPIESI</sequence>
<evidence type="ECO:0000256" key="2">
    <source>
        <dbReference type="ARBA" id="ARBA00022643"/>
    </source>
</evidence>
<protein>
    <submittedName>
        <fullName evidence="3">Flavodoxin family protein</fullName>
    </submittedName>
</protein>
<dbReference type="AlphaFoldDB" id="A0A8J8SF87"/>
<accession>A0A8J8SF87</accession>
<dbReference type="InterPro" id="IPR051796">
    <property type="entry name" value="ISF_SsuE-like"/>
</dbReference>
<keyword evidence="4" id="KW-1185">Reference proteome</keyword>
<dbReference type="EMBL" id="CP058649">
    <property type="protein sequence ID" value="QUI21326.1"/>
    <property type="molecule type" value="Genomic_DNA"/>
</dbReference>
<dbReference type="RefSeq" id="WP_212696796.1">
    <property type="nucleotide sequence ID" value="NZ_CP058649.1"/>
</dbReference>
<name>A0A8J8SF87_9FIRM</name>
<dbReference type="PANTHER" id="PTHR43278:SF2">
    <property type="entry name" value="IRON-SULFUR FLAVOPROTEIN"/>
    <property type="match status" value="1"/>
</dbReference>
<evidence type="ECO:0000313" key="3">
    <source>
        <dbReference type="EMBL" id="QUI21326.1"/>
    </source>
</evidence>
<proteinExistence type="predicted"/>
<evidence type="ECO:0000313" key="4">
    <source>
        <dbReference type="Proteomes" id="UP000683246"/>
    </source>
</evidence>